<dbReference type="InterPro" id="IPR036047">
    <property type="entry name" value="F-box-like_dom_sf"/>
</dbReference>
<dbReference type="Gene3D" id="3.80.10.10">
    <property type="entry name" value="Ribonuclease Inhibitor"/>
    <property type="match status" value="1"/>
</dbReference>
<evidence type="ECO:0000313" key="4">
    <source>
        <dbReference type="Proteomes" id="UP000308197"/>
    </source>
</evidence>
<dbReference type="STRING" id="1314778.A0A5C3PQ80"/>
<evidence type="ECO:0000313" key="3">
    <source>
        <dbReference type="EMBL" id="TFK90470.1"/>
    </source>
</evidence>
<dbReference type="InterPro" id="IPR032675">
    <property type="entry name" value="LRR_dom_sf"/>
</dbReference>
<reference evidence="3 4" key="1">
    <citation type="journal article" date="2019" name="Nat. Ecol. Evol.">
        <title>Megaphylogeny resolves global patterns of mushroom evolution.</title>
        <authorList>
            <person name="Varga T."/>
            <person name="Krizsan K."/>
            <person name="Foldi C."/>
            <person name="Dima B."/>
            <person name="Sanchez-Garcia M."/>
            <person name="Sanchez-Ramirez S."/>
            <person name="Szollosi G.J."/>
            <person name="Szarkandi J.G."/>
            <person name="Papp V."/>
            <person name="Albert L."/>
            <person name="Andreopoulos W."/>
            <person name="Angelini C."/>
            <person name="Antonin V."/>
            <person name="Barry K.W."/>
            <person name="Bougher N.L."/>
            <person name="Buchanan P."/>
            <person name="Buyck B."/>
            <person name="Bense V."/>
            <person name="Catcheside P."/>
            <person name="Chovatia M."/>
            <person name="Cooper J."/>
            <person name="Damon W."/>
            <person name="Desjardin D."/>
            <person name="Finy P."/>
            <person name="Geml J."/>
            <person name="Haridas S."/>
            <person name="Hughes K."/>
            <person name="Justo A."/>
            <person name="Karasinski D."/>
            <person name="Kautmanova I."/>
            <person name="Kiss B."/>
            <person name="Kocsube S."/>
            <person name="Kotiranta H."/>
            <person name="LaButti K.M."/>
            <person name="Lechner B.E."/>
            <person name="Liimatainen K."/>
            <person name="Lipzen A."/>
            <person name="Lukacs Z."/>
            <person name="Mihaltcheva S."/>
            <person name="Morgado L.N."/>
            <person name="Niskanen T."/>
            <person name="Noordeloos M.E."/>
            <person name="Ohm R.A."/>
            <person name="Ortiz-Santana B."/>
            <person name="Ovrebo C."/>
            <person name="Racz N."/>
            <person name="Riley R."/>
            <person name="Savchenko A."/>
            <person name="Shiryaev A."/>
            <person name="Soop K."/>
            <person name="Spirin V."/>
            <person name="Szebenyi C."/>
            <person name="Tomsovsky M."/>
            <person name="Tulloss R.E."/>
            <person name="Uehling J."/>
            <person name="Grigoriev I.V."/>
            <person name="Vagvolgyi C."/>
            <person name="Papp T."/>
            <person name="Martin F.M."/>
            <person name="Miettinen O."/>
            <person name="Hibbett D.S."/>
            <person name="Nagy L.G."/>
        </authorList>
    </citation>
    <scope>NUCLEOTIDE SEQUENCE [LARGE SCALE GENOMIC DNA]</scope>
    <source>
        <strain evidence="3 4">HHB13444</strain>
    </source>
</reference>
<dbReference type="Gene3D" id="1.20.1280.50">
    <property type="match status" value="1"/>
</dbReference>
<feature type="region of interest" description="Disordered" evidence="1">
    <location>
        <begin position="546"/>
        <end position="586"/>
    </location>
</feature>
<proteinExistence type="predicted"/>
<dbReference type="Pfam" id="PF12937">
    <property type="entry name" value="F-box-like"/>
    <property type="match status" value="1"/>
</dbReference>
<evidence type="ECO:0000259" key="2">
    <source>
        <dbReference type="PROSITE" id="PS50181"/>
    </source>
</evidence>
<protein>
    <recommendedName>
        <fullName evidence="2">F-box domain-containing protein</fullName>
    </recommendedName>
</protein>
<feature type="compositionally biased region" description="Basic and acidic residues" evidence="1">
    <location>
        <begin position="561"/>
        <end position="575"/>
    </location>
</feature>
<dbReference type="InterPro" id="IPR001810">
    <property type="entry name" value="F-box_dom"/>
</dbReference>
<dbReference type="SUPFAM" id="SSF81383">
    <property type="entry name" value="F-box domain"/>
    <property type="match status" value="1"/>
</dbReference>
<dbReference type="EMBL" id="ML211045">
    <property type="protein sequence ID" value="TFK90470.1"/>
    <property type="molecule type" value="Genomic_DNA"/>
</dbReference>
<feature type="domain" description="F-box" evidence="2">
    <location>
        <begin position="15"/>
        <end position="74"/>
    </location>
</feature>
<dbReference type="Proteomes" id="UP000308197">
    <property type="component" value="Unassembled WGS sequence"/>
</dbReference>
<dbReference type="PANTHER" id="PTHR38926">
    <property type="entry name" value="F-BOX DOMAIN CONTAINING PROTEIN, EXPRESSED"/>
    <property type="match status" value="1"/>
</dbReference>
<evidence type="ECO:0000256" key="1">
    <source>
        <dbReference type="SAM" id="MobiDB-lite"/>
    </source>
</evidence>
<name>A0A5C3PQ80_9APHY</name>
<keyword evidence="4" id="KW-1185">Reference proteome</keyword>
<dbReference type="PROSITE" id="PS50181">
    <property type="entry name" value="FBOX"/>
    <property type="match status" value="1"/>
</dbReference>
<gene>
    <name evidence="3" type="ORF">K466DRAFT_660800</name>
</gene>
<dbReference type="InParanoid" id="A0A5C3PQ80"/>
<accession>A0A5C3PQ80</accession>
<dbReference type="SUPFAM" id="SSF52047">
    <property type="entry name" value="RNI-like"/>
    <property type="match status" value="1"/>
</dbReference>
<sequence length="586" mass="65894">MAGSDISDSLYVATRRAIHRLPAEILVEIFRNVQTGPMGTWKQSRKPRPWYSLLRVCKQWSNVVRSSPALWRVIFLTGRPDVLMLKYSLTYSGDMPVDLVVDSIHNSFTTLTPLIAPHACRIRSLQFSELNTITDHALASLLYHRMPQLEELSLAFCSEGHDGKDEELEPLVPDQNEDEDGEPIRFPFFWFPKADQFPRIVNLHLGRSVAFSLRFPVLPSLRHLKLRGCIVLGDLSIVDFVQYLAQHPVLERLSLSAFNISLADGASLRLPGTLRKLELEDYPLRIAGFLSKLAPLPADLDLRLYRRLRYVDSDPETPSTTVHSLPEDRSILPILTLVETITVRQTWWEEYCIIGRTPTGATIELAAYVPEDLPEPLDYLGDLRDAFGGAPVTELRVEGHEDHKLTEEQWRQALLAFPRLRKIAVTDTSAEEDSDASIALVKALRAPDPMVDGMLLCSRLKELELAAMERARDAGLAKEIAACLTLRKTLGVPLESLLVYLKTTWHTKKATPDHFQKREELYTSVIRPLIDELRFEHEPCGEAIIAEETCEDSEPASGSESTDHASDSDVSKSDEVEGTNSDAESD</sequence>
<organism evidence="3 4">
    <name type="scientific">Polyporus arcularius HHB13444</name>
    <dbReference type="NCBI Taxonomy" id="1314778"/>
    <lineage>
        <taxon>Eukaryota</taxon>
        <taxon>Fungi</taxon>
        <taxon>Dikarya</taxon>
        <taxon>Basidiomycota</taxon>
        <taxon>Agaricomycotina</taxon>
        <taxon>Agaricomycetes</taxon>
        <taxon>Polyporales</taxon>
        <taxon>Polyporaceae</taxon>
        <taxon>Polyporus</taxon>
    </lineage>
</organism>
<dbReference type="AlphaFoldDB" id="A0A5C3PQ80"/>
<dbReference type="PANTHER" id="PTHR38926:SF5">
    <property type="entry name" value="F-BOX AND LEUCINE-RICH REPEAT PROTEIN 6"/>
    <property type="match status" value="1"/>
</dbReference>